<evidence type="ECO:0000313" key="2">
    <source>
        <dbReference type="Proteomes" id="UP000012153"/>
    </source>
</evidence>
<gene>
    <name evidence="1" type="ORF">LEP1GSC186_0252</name>
</gene>
<proteinExistence type="predicted"/>
<dbReference type="EMBL" id="AHOP02000059">
    <property type="protein sequence ID" value="EMO39055.1"/>
    <property type="molecule type" value="Genomic_DNA"/>
</dbReference>
<evidence type="ECO:0000313" key="1">
    <source>
        <dbReference type="EMBL" id="EMO39055.1"/>
    </source>
</evidence>
<protein>
    <submittedName>
        <fullName evidence="1">Uncharacterized protein</fullName>
    </submittedName>
</protein>
<comment type="caution">
    <text evidence="1">The sequence shown here is derived from an EMBL/GenBank/DDBJ whole genome shotgun (WGS) entry which is preliminary data.</text>
</comment>
<accession>M6U3K0</accession>
<sequence>MQTILFALFAIPTLFQGRLNNIYLTDLNYSKEELADNLGLKLHEFSNIYFDRQTLRLASRK</sequence>
<reference evidence="1 2" key="1">
    <citation type="submission" date="2013-01" db="EMBL/GenBank/DDBJ databases">
        <authorList>
            <person name="Harkins D.M."/>
            <person name="Durkin A.S."/>
            <person name="Brinkac L.M."/>
            <person name="Haft D.H."/>
            <person name="Selengut J.D."/>
            <person name="Sanka R."/>
            <person name="DePew J."/>
            <person name="Purushe J."/>
            <person name="Matthias M.A."/>
            <person name="Vinetz J.M."/>
            <person name="Sutton G.G."/>
            <person name="Nierman W.C."/>
            <person name="Fouts D.E."/>
        </authorList>
    </citation>
    <scope>NUCLEOTIDE SEQUENCE [LARGE SCALE GENOMIC DNA]</scope>
    <source>
        <strain evidence="1 2">ZUN142</strain>
    </source>
</reference>
<dbReference type="AlphaFoldDB" id="M6U3K0"/>
<dbReference type="Proteomes" id="UP000012153">
    <property type="component" value="Unassembled WGS sequence"/>
</dbReference>
<name>M6U3K0_9LEPT</name>
<organism evidence="1 2">
    <name type="scientific">Leptospira noguchii serovar Autumnalis str. ZUN142</name>
    <dbReference type="NCBI Taxonomy" id="1085540"/>
    <lineage>
        <taxon>Bacteria</taxon>
        <taxon>Pseudomonadati</taxon>
        <taxon>Spirochaetota</taxon>
        <taxon>Spirochaetia</taxon>
        <taxon>Leptospirales</taxon>
        <taxon>Leptospiraceae</taxon>
        <taxon>Leptospira</taxon>
    </lineage>
</organism>